<comment type="caution">
    <text evidence="1">The sequence shown here is derived from an EMBL/GenBank/DDBJ whole genome shotgun (WGS) entry which is preliminary data.</text>
</comment>
<evidence type="ECO:0000313" key="1">
    <source>
        <dbReference type="EMBL" id="KAI9913142.1"/>
    </source>
</evidence>
<accession>A0ACC0W3N1</accession>
<dbReference type="EMBL" id="CM047583">
    <property type="protein sequence ID" value="KAI9913142.1"/>
    <property type="molecule type" value="Genomic_DNA"/>
</dbReference>
<proteinExistence type="predicted"/>
<keyword evidence="2" id="KW-1185">Reference proteome</keyword>
<name>A0ACC0W3N1_9STRA</name>
<reference evidence="1 2" key="1">
    <citation type="journal article" date="2022" name="bioRxiv">
        <title>The genome of the oomycete Peronosclerospora sorghi, a cosmopolitan pathogen of maize and sorghum, is inflated with dispersed pseudogenes.</title>
        <authorList>
            <person name="Fletcher K."/>
            <person name="Martin F."/>
            <person name="Isakeit T."/>
            <person name="Cavanaugh K."/>
            <person name="Magill C."/>
            <person name="Michelmore R."/>
        </authorList>
    </citation>
    <scope>NUCLEOTIDE SEQUENCE [LARGE SCALE GENOMIC DNA]</scope>
    <source>
        <strain evidence="1">P6</strain>
    </source>
</reference>
<evidence type="ECO:0000313" key="2">
    <source>
        <dbReference type="Proteomes" id="UP001163321"/>
    </source>
</evidence>
<protein>
    <submittedName>
        <fullName evidence="1">Uncharacterized protein</fullName>
    </submittedName>
</protein>
<organism evidence="1 2">
    <name type="scientific">Peronosclerospora sorghi</name>
    <dbReference type="NCBI Taxonomy" id="230839"/>
    <lineage>
        <taxon>Eukaryota</taxon>
        <taxon>Sar</taxon>
        <taxon>Stramenopiles</taxon>
        <taxon>Oomycota</taxon>
        <taxon>Peronosporomycetes</taxon>
        <taxon>Peronosporales</taxon>
        <taxon>Peronosporaceae</taxon>
        <taxon>Peronosclerospora</taxon>
    </lineage>
</organism>
<dbReference type="Proteomes" id="UP001163321">
    <property type="component" value="Chromosome 4"/>
</dbReference>
<sequence length="67" mass="7552">MSVEVESVPDKLWLGDEPLLAQRIQCRPKVALREWLHNSRVLTHVAVARVQLAYAKESRGLASICRG</sequence>
<gene>
    <name evidence="1" type="ORF">PsorP6_006367</name>
</gene>